<evidence type="ECO:0000256" key="1">
    <source>
        <dbReference type="ARBA" id="ARBA00004202"/>
    </source>
</evidence>
<dbReference type="RefSeq" id="WP_046913649.1">
    <property type="nucleotide sequence ID" value="NZ_JADBGF010000001.1"/>
</dbReference>
<evidence type="ECO:0000256" key="7">
    <source>
        <dbReference type="ARBA" id="ARBA00023004"/>
    </source>
</evidence>
<keyword evidence="5" id="KW-0547">Nucleotide-binding</keyword>
<dbReference type="Pfam" id="PF00005">
    <property type="entry name" value="ABC_tran"/>
    <property type="match status" value="1"/>
</dbReference>
<dbReference type="EMBL" id="JADBGF010000001">
    <property type="protein sequence ID" value="MBE1594790.1"/>
    <property type="molecule type" value="Genomic_DNA"/>
</dbReference>
<evidence type="ECO:0000256" key="2">
    <source>
        <dbReference type="ARBA" id="ARBA00022448"/>
    </source>
</evidence>
<dbReference type="InterPro" id="IPR003439">
    <property type="entry name" value="ABC_transporter-like_ATP-bd"/>
</dbReference>
<reference evidence="12 13" key="1">
    <citation type="submission" date="2020-10" db="EMBL/GenBank/DDBJ databases">
        <title>Sequencing the genomes of 1000 actinobacteria strains.</title>
        <authorList>
            <person name="Klenk H.-P."/>
        </authorList>
    </citation>
    <scope>NUCLEOTIDE SEQUENCE [LARGE SCALE GENOMIC DNA]</scope>
    <source>
        <strain evidence="12 13">DSM 41803</strain>
    </source>
</reference>
<evidence type="ECO:0000313" key="12">
    <source>
        <dbReference type="EMBL" id="MBE1594790.1"/>
    </source>
</evidence>
<keyword evidence="7" id="KW-0408">Iron</keyword>
<proteinExistence type="predicted"/>
<keyword evidence="4" id="KW-0410">Iron transport</keyword>
<protein>
    <submittedName>
        <fullName evidence="12">Iron complex transport system ATP-binding protein</fullName>
    </submittedName>
</protein>
<dbReference type="SMART" id="SM00382">
    <property type="entry name" value="AAA"/>
    <property type="match status" value="1"/>
</dbReference>
<evidence type="ECO:0000256" key="5">
    <source>
        <dbReference type="ARBA" id="ARBA00022741"/>
    </source>
</evidence>
<evidence type="ECO:0000256" key="9">
    <source>
        <dbReference type="ARBA" id="ARBA00023136"/>
    </source>
</evidence>
<dbReference type="CDD" id="cd03214">
    <property type="entry name" value="ABC_Iron-Siderophores_B12_Hemin"/>
    <property type="match status" value="1"/>
</dbReference>
<evidence type="ECO:0000256" key="8">
    <source>
        <dbReference type="ARBA" id="ARBA00023065"/>
    </source>
</evidence>
<dbReference type="GO" id="GO:0006826">
    <property type="term" value="P:iron ion transport"/>
    <property type="evidence" value="ECO:0007669"/>
    <property type="project" value="UniProtKB-KW"/>
</dbReference>
<feature type="compositionally biased region" description="Basic and acidic residues" evidence="10">
    <location>
        <begin position="293"/>
        <end position="305"/>
    </location>
</feature>
<accession>A0A8I0NYD6</accession>
<evidence type="ECO:0000256" key="10">
    <source>
        <dbReference type="SAM" id="MobiDB-lite"/>
    </source>
</evidence>
<name>A0A8I0NYD6_9ACTN</name>
<feature type="compositionally biased region" description="Basic and acidic residues" evidence="10">
    <location>
        <begin position="7"/>
        <end position="21"/>
    </location>
</feature>
<dbReference type="GO" id="GO:0005886">
    <property type="term" value="C:plasma membrane"/>
    <property type="evidence" value="ECO:0007669"/>
    <property type="project" value="UniProtKB-SubCell"/>
</dbReference>
<dbReference type="InterPro" id="IPR027417">
    <property type="entry name" value="P-loop_NTPase"/>
</dbReference>
<dbReference type="FunFam" id="3.40.50.300:FF:000134">
    <property type="entry name" value="Iron-enterobactin ABC transporter ATP-binding protein"/>
    <property type="match status" value="1"/>
</dbReference>
<evidence type="ECO:0000256" key="6">
    <source>
        <dbReference type="ARBA" id="ARBA00022840"/>
    </source>
</evidence>
<evidence type="ECO:0000259" key="11">
    <source>
        <dbReference type="PROSITE" id="PS50893"/>
    </source>
</evidence>
<feature type="region of interest" description="Disordered" evidence="10">
    <location>
        <begin position="1"/>
        <end position="34"/>
    </location>
</feature>
<evidence type="ECO:0000256" key="4">
    <source>
        <dbReference type="ARBA" id="ARBA00022496"/>
    </source>
</evidence>
<dbReference type="PANTHER" id="PTHR42771">
    <property type="entry name" value="IRON(3+)-HYDROXAMATE IMPORT ATP-BINDING PROTEIN FHUC"/>
    <property type="match status" value="1"/>
</dbReference>
<dbReference type="GO" id="GO:0005524">
    <property type="term" value="F:ATP binding"/>
    <property type="evidence" value="ECO:0007669"/>
    <property type="project" value="UniProtKB-KW"/>
</dbReference>
<organism evidence="12 13">
    <name type="scientific">Streptomyces stelliscabiei</name>
    <dbReference type="NCBI Taxonomy" id="146820"/>
    <lineage>
        <taxon>Bacteria</taxon>
        <taxon>Bacillati</taxon>
        <taxon>Actinomycetota</taxon>
        <taxon>Actinomycetes</taxon>
        <taxon>Kitasatosporales</taxon>
        <taxon>Streptomycetaceae</taxon>
        <taxon>Streptomyces</taxon>
    </lineage>
</organism>
<gene>
    <name evidence="12" type="ORF">H4687_000919</name>
</gene>
<dbReference type="SUPFAM" id="SSF52540">
    <property type="entry name" value="P-loop containing nucleoside triphosphate hydrolases"/>
    <property type="match status" value="1"/>
</dbReference>
<dbReference type="GO" id="GO:0016887">
    <property type="term" value="F:ATP hydrolysis activity"/>
    <property type="evidence" value="ECO:0007669"/>
    <property type="project" value="InterPro"/>
</dbReference>
<dbReference type="Proteomes" id="UP000629287">
    <property type="component" value="Unassembled WGS sequence"/>
</dbReference>
<comment type="subcellular location">
    <subcellularLocation>
        <location evidence="1">Cell membrane</location>
        <topology evidence="1">Peripheral membrane protein</topology>
    </subcellularLocation>
</comment>
<evidence type="ECO:0000256" key="3">
    <source>
        <dbReference type="ARBA" id="ARBA00022475"/>
    </source>
</evidence>
<dbReference type="PANTHER" id="PTHR42771:SF2">
    <property type="entry name" value="IRON(3+)-HYDROXAMATE IMPORT ATP-BINDING PROTEIN FHUC"/>
    <property type="match status" value="1"/>
</dbReference>
<keyword evidence="13" id="KW-1185">Reference proteome</keyword>
<evidence type="ECO:0000313" key="13">
    <source>
        <dbReference type="Proteomes" id="UP000629287"/>
    </source>
</evidence>
<keyword evidence="9" id="KW-0472">Membrane</keyword>
<feature type="region of interest" description="Disordered" evidence="10">
    <location>
        <begin position="286"/>
        <end position="320"/>
    </location>
</feature>
<dbReference type="GeneID" id="86825539"/>
<feature type="domain" description="ABC transporter" evidence="11">
    <location>
        <begin position="38"/>
        <end position="274"/>
    </location>
</feature>
<dbReference type="AlphaFoldDB" id="A0A8I0NYD6"/>
<comment type="caution">
    <text evidence="12">The sequence shown here is derived from an EMBL/GenBank/DDBJ whole genome shotgun (WGS) entry which is preliminary data.</text>
</comment>
<keyword evidence="6 12" id="KW-0067">ATP-binding</keyword>
<dbReference type="PROSITE" id="PS50893">
    <property type="entry name" value="ABC_TRANSPORTER_2"/>
    <property type="match status" value="1"/>
</dbReference>
<keyword evidence="3" id="KW-1003">Cell membrane</keyword>
<sequence>MSSKYEPASRYDPATKREARAEAPVAGPAEGRVEGPELRAEGLRLAYDDRVVVEDLDLVVPTGRVTAIVGANACGKSTLLRALARLLTPKAGAVHLDGRAVHSIPTRTLAQKLGILPQTPVAPEGLTVIDLVGRGRSPHQTWWRQWSRGDEEAVHEALRATAMTDLAHRPVDELSGGQRQRAWIAMAVAQGTPVMLLDEPTTYLDLAHQIDVLDLVTDLNRHQGRTVVMVLHDLNQACRYADHIIAMKGGRIAGEGAPADVITAPMVEDVFGLRCVVGEDPVSRTPMVIPMGRHHEGTHADRGADSDGATAAVPVSGAAG</sequence>
<dbReference type="InterPro" id="IPR017871">
    <property type="entry name" value="ABC_transporter-like_CS"/>
</dbReference>
<dbReference type="Gene3D" id="3.40.50.300">
    <property type="entry name" value="P-loop containing nucleotide triphosphate hydrolases"/>
    <property type="match status" value="1"/>
</dbReference>
<dbReference type="InterPro" id="IPR051535">
    <property type="entry name" value="Siderophore_ABC-ATPase"/>
</dbReference>
<dbReference type="PROSITE" id="PS00211">
    <property type="entry name" value="ABC_TRANSPORTER_1"/>
    <property type="match status" value="1"/>
</dbReference>
<keyword evidence="2" id="KW-0813">Transport</keyword>
<keyword evidence="8" id="KW-0406">Ion transport</keyword>
<dbReference type="InterPro" id="IPR003593">
    <property type="entry name" value="AAA+_ATPase"/>
</dbReference>
<dbReference type="OrthoDB" id="4318785at2"/>